<organism evidence="2 3">
    <name type="scientific">Rhipicephalus sanguineus</name>
    <name type="common">Brown dog tick</name>
    <name type="synonym">Ixodes sanguineus</name>
    <dbReference type="NCBI Taxonomy" id="34632"/>
    <lineage>
        <taxon>Eukaryota</taxon>
        <taxon>Metazoa</taxon>
        <taxon>Ecdysozoa</taxon>
        <taxon>Arthropoda</taxon>
        <taxon>Chelicerata</taxon>
        <taxon>Arachnida</taxon>
        <taxon>Acari</taxon>
        <taxon>Parasitiformes</taxon>
        <taxon>Ixodida</taxon>
        <taxon>Ixodoidea</taxon>
        <taxon>Ixodidae</taxon>
        <taxon>Rhipicephalinae</taxon>
        <taxon>Rhipicephalus</taxon>
        <taxon>Rhipicephalus</taxon>
    </lineage>
</organism>
<accession>A0A9D4T129</accession>
<reference evidence="2" key="2">
    <citation type="submission" date="2021-09" db="EMBL/GenBank/DDBJ databases">
        <authorList>
            <person name="Jia N."/>
            <person name="Wang J."/>
            <person name="Shi W."/>
            <person name="Du L."/>
            <person name="Sun Y."/>
            <person name="Zhan W."/>
            <person name="Jiang J."/>
            <person name="Wang Q."/>
            <person name="Zhang B."/>
            <person name="Ji P."/>
            <person name="Sakyi L.B."/>
            <person name="Cui X."/>
            <person name="Yuan T."/>
            <person name="Jiang B."/>
            <person name="Yang W."/>
            <person name="Lam T.T.-Y."/>
            <person name="Chang Q."/>
            <person name="Ding S."/>
            <person name="Wang X."/>
            <person name="Zhu J."/>
            <person name="Ruan X."/>
            <person name="Zhao L."/>
            <person name="Wei J."/>
            <person name="Que T."/>
            <person name="Du C."/>
            <person name="Cheng J."/>
            <person name="Dai P."/>
            <person name="Han X."/>
            <person name="Huang E."/>
            <person name="Gao Y."/>
            <person name="Liu J."/>
            <person name="Shao H."/>
            <person name="Ye R."/>
            <person name="Li L."/>
            <person name="Wei W."/>
            <person name="Wang X."/>
            <person name="Wang C."/>
            <person name="Huo Q."/>
            <person name="Li W."/>
            <person name="Guo W."/>
            <person name="Chen H."/>
            <person name="Chen S."/>
            <person name="Zhou L."/>
            <person name="Zhou L."/>
            <person name="Ni X."/>
            <person name="Tian J."/>
            <person name="Zhou Y."/>
            <person name="Sheng Y."/>
            <person name="Liu T."/>
            <person name="Pan Y."/>
            <person name="Xia L."/>
            <person name="Li J."/>
            <person name="Zhao F."/>
            <person name="Cao W."/>
        </authorList>
    </citation>
    <scope>NUCLEOTIDE SEQUENCE</scope>
    <source>
        <strain evidence="2">Rsan-2018</strain>
        <tissue evidence="2">Larvae</tissue>
    </source>
</reference>
<dbReference type="AlphaFoldDB" id="A0A9D4T129"/>
<dbReference type="FunFam" id="2.60.40.10:FF:000437">
    <property type="entry name" value="Beat-IIIc, isoform A"/>
    <property type="match status" value="1"/>
</dbReference>
<dbReference type="InterPro" id="IPR036179">
    <property type="entry name" value="Ig-like_dom_sf"/>
</dbReference>
<feature type="domain" description="Ig-like" evidence="1">
    <location>
        <begin position="76"/>
        <end position="169"/>
    </location>
</feature>
<reference evidence="2" key="1">
    <citation type="journal article" date="2020" name="Cell">
        <title>Large-Scale Comparative Analyses of Tick Genomes Elucidate Their Genetic Diversity and Vector Capacities.</title>
        <authorList>
            <consortium name="Tick Genome and Microbiome Consortium (TIGMIC)"/>
            <person name="Jia N."/>
            <person name="Wang J."/>
            <person name="Shi W."/>
            <person name="Du L."/>
            <person name="Sun Y."/>
            <person name="Zhan W."/>
            <person name="Jiang J.F."/>
            <person name="Wang Q."/>
            <person name="Zhang B."/>
            <person name="Ji P."/>
            <person name="Bell-Sakyi L."/>
            <person name="Cui X.M."/>
            <person name="Yuan T.T."/>
            <person name="Jiang B.G."/>
            <person name="Yang W.F."/>
            <person name="Lam T.T."/>
            <person name="Chang Q.C."/>
            <person name="Ding S.J."/>
            <person name="Wang X.J."/>
            <person name="Zhu J.G."/>
            <person name="Ruan X.D."/>
            <person name="Zhao L."/>
            <person name="Wei J.T."/>
            <person name="Ye R.Z."/>
            <person name="Que T.C."/>
            <person name="Du C.H."/>
            <person name="Zhou Y.H."/>
            <person name="Cheng J.X."/>
            <person name="Dai P.F."/>
            <person name="Guo W.B."/>
            <person name="Han X.H."/>
            <person name="Huang E.J."/>
            <person name="Li L.F."/>
            <person name="Wei W."/>
            <person name="Gao Y.C."/>
            <person name="Liu J.Z."/>
            <person name="Shao H.Z."/>
            <person name="Wang X."/>
            <person name="Wang C.C."/>
            <person name="Yang T.C."/>
            <person name="Huo Q.B."/>
            <person name="Li W."/>
            <person name="Chen H.Y."/>
            <person name="Chen S.E."/>
            <person name="Zhou L.G."/>
            <person name="Ni X.B."/>
            <person name="Tian J.H."/>
            <person name="Sheng Y."/>
            <person name="Liu T."/>
            <person name="Pan Y.S."/>
            <person name="Xia L.Y."/>
            <person name="Li J."/>
            <person name="Zhao F."/>
            <person name="Cao W.C."/>
        </authorList>
    </citation>
    <scope>NUCLEOTIDE SEQUENCE</scope>
    <source>
        <strain evidence="2">Rsan-2018</strain>
    </source>
</reference>
<dbReference type="Gene3D" id="2.60.40.10">
    <property type="entry name" value="Immunoglobulins"/>
    <property type="match status" value="2"/>
</dbReference>
<dbReference type="InterPro" id="IPR013783">
    <property type="entry name" value="Ig-like_fold"/>
</dbReference>
<dbReference type="Proteomes" id="UP000821837">
    <property type="component" value="Chromosome 3"/>
</dbReference>
<dbReference type="VEuPathDB" id="VectorBase:RSAN_031534"/>
<feature type="domain" description="Ig-like" evidence="1">
    <location>
        <begin position="294"/>
        <end position="388"/>
    </location>
</feature>
<keyword evidence="3" id="KW-1185">Reference proteome</keyword>
<evidence type="ECO:0000313" key="2">
    <source>
        <dbReference type="EMBL" id="KAH7962731.1"/>
    </source>
</evidence>
<dbReference type="PANTHER" id="PTHR21261">
    <property type="entry name" value="BEAT PROTEIN"/>
    <property type="match status" value="1"/>
</dbReference>
<protein>
    <recommendedName>
        <fullName evidence="1">Ig-like domain-containing protein</fullName>
    </recommendedName>
</protein>
<dbReference type="InterPro" id="IPR007110">
    <property type="entry name" value="Ig-like_dom"/>
</dbReference>
<proteinExistence type="predicted"/>
<name>A0A9D4T129_RHISA</name>
<evidence type="ECO:0000313" key="3">
    <source>
        <dbReference type="Proteomes" id="UP000821837"/>
    </source>
</evidence>
<dbReference type="EMBL" id="JABSTV010001249">
    <property type="protein sequence ID" value="KAH7962731.1"/>
    <property type="molecule type" value="Genomic_DNA"/>
</dbReference>
<dbReference type="SUPFAM" id="SSF48726">
    <property type="entry name" value="Immunoglobulin"/>
    <property type="match status" value="1"/>
</dbReference>
<evidence type="ECO:0000259" key="1">
    <source>
        <dbReference type="PROSITE" id="PS50835"/>
    </source>
</evidence>
<dbReference type="PANTHER" id="PTHR21261:SF15">
    <property type="entry name" value="BEATEN PATH IIIA, ISOFORM D-RELATED"/>
    <property type="match status" value="1"/>
</dbReference>
<sequence length="435" mass="49025">MALSQGKLEEEAIATDSPDVALVGYPEQGDTLSVRRGIADQHEGYAARMLIRNGIDKGARSIRFERVDVPGAVISGEPVLLLCEYNLEGAELYSVKWYKNNVEFYRYLPSDVPPGQKYDLVGLYVNLSKSNHNRVYLDRTDLNSEGTYGCEVSTEGPEFRTIIFEKDLNIYVLPERGPVIEGVRGRYQLGDILNATCRSRPSKPAPFLNWFVNGKPAPSHQVTHKGPYRRANALQASVSTLRFQITARHLAHGLLRLRCSSSINKNHSRSSQELLVGTQRHLTTEKTYEEENAPTVTGVKPYYSVGHTIDLNCSAVMTTDEIELEWFINDDEHMPSSYQTRYPVSRHSETGLRETVVRLRFVLQPRHYHNDELRLRCTATFSKLLTLSSEETVLVASQQTPGFHIAESHSGRTAPGCGTLFWTALEAVFVFFLLR</sequence>
<dbReference type="PROSITE" id="PS50835">
    <property type="entry name" value="IG_LIKE"/>
    <property type="match status" value="2"/>
</dbReference>
<gene>
    <name evidence="2" type="ORF">HPB52_017703</name>
</gene>
<comment type="caution">
    <text evidence="2">The sequence shown here is derived from an EMBL/GenBank/DDBJ whole genome shotgun (WGS) entry which is preliminary data.</text>
</comment>